<feature type="compositionally biased region" description="Polar residues" evidence="1">
    <location>
        <begin position="133"/>
        <end position="149"/>
    </location>
</feature>
<dbReference type="Gene3D" id="1.10.287.1490">
    <property type="match status" value="1"/>
</dbReference>
<feature type="region of interest" description="Disordered" evidence="1">
    <location>
        <begin position="298"/>
        <end position="324"/>
    </location>
</feature>
<dbReference type="PANTHER" id="PTHR23159">
    <property type="entry name" value="CENTROSOMAL PROTEIN 2"/>
    <property type="match status" value="1"/>
</dbReference>
<sequence length="629" mass="68884">MTDAEKEKQEKLAAARKRVEALKKHKSKKAGDKSEKKKDDAIATEKDTEPPKQEESAADASVETVKNEHALVSEDVQVKDEKALELSSKTETIAEDTIADETADVEQKPSSPRTPHGRQPSLSIQSKLRSSSFRQASGSAANGPTSPNGATGLAPLSPEINSMGEIYRKQAVRVEELERENKRLIKDLDASETRWRKAEEELEELRSTSVQVSELKSRAEKAEAKAEEVEKLNLEIQSLKRQNAHLQSASSKVRHSPASPGVSAPEPANLAAELASKTGAIESMEMEISNLRAQLAHTNTSTTTHSEQVTALEEKLDRAERAAGAAQRELLDARKNLDRASEKALKAGTENTSAQARMKELERELASANTEAEGSRRRVENLEKKLTALTNLHKEADTRRRDGDREVIEMKKRIASLENEASRYKTEAEKARKKIAGSSDGADDDLDELEDEQRQKLEARVRKLESELFEARRGVWRDKRREMQGEMPLDNDGQVTSSSGGFDEVDLSGNSSARGNSIRPSFGGNGRRAGGFADVLSSGLQAITGNATAAAAGGGPQRGHARNESVALIDDDDDFDESAFRAAQEDEAMKRVERVKEIKRGLKDWSGYRLDIVDLRMGGGGGIGEVFDV</sequence>
<keyword evidence="3" id="KW-1185">Reference proteome</keyword>
<evidence type="ECO:0008006" key="4">
    <source>
        <dbReference type="Google" id="ProtNLM"/>
    </source>
</evidence>
<dbReference type="PANTHER" id="PTHR23159:SF31">
    <property type="entry name" value="CENTROSOME-ASSOCIATED PROTEIN CEP250 ISOFORM X1"/>
    <property type="match status" value="1"/>
</dbReference>
<accession>A0A8H3I5G4</accession>
<comment type="caution">
    <text evidence="2">The sequence shown here is derived from an EMBL/GenBank/DDBJ whole genome shotgun (WGS) entry which is preliminary data.</text>
</comment>
<dbReference type="AlphaFoldDB" id="A0A8H3I5G4"/>
<protein>
    <recommendedName>
        <fullName evidence="4">M protein repeat protein</fullName>
    </recommendedName>
</protein>
<feature type="region of interest" description="Disordered" evidence="1">
    <location>
        <begin position="243"/>
        <end position="267"/>
    </location>
</feature>
<feature type="compositionally biased region" description="Polar residues" evidence="1">
    <location>
        <begin position="298"/>
        <end position="309"/>
    </location>
</feature>
<dbReference type="OrthoDB" id="5413982at2759"/>
<name>A0A8H3I5G4_9LECA</name>
<dbReference type="EMBL" id="CAJPDQ010000010">
    <property type="protein sequence ID" value="CAF9915652.1"/>
    <property type="molecule type" value="Genomic_DNA"/>
</dbReference>
<feature type="region of interest" description="Disordered" evidence="1">
    <location>
        <begin position="422"/>
        <end position="451"/>
    </location>
</feature>
<feature type="compositionally biased region" description="Basic and acidic residues" evidence="1">
    <location>
        <begin position="312"/>
        <end position="321"/>
    </location>
</feature>
<dbReference type="SUPFAM" id="SSF57997">
    <property type="entry name" value="Tropomyosin"/>
    <property type="match status" value="1"/>
</dbReference>
<feature type="compositionally biased region" description="Basic and acidic residues" evidence="1">
    <location>
        <begin position="29"/>
        <end position="55"/>
    </location>
</feature>
<feature type="compositionally biased region" description="Basic and acidic residues" evidence="1">
    <location>
        <begin position="1"/>
        <end position="22"/>
    </location>
</feature>
<feature type="compositionally biased region" description="Acidic residues" evidence="1">
    <location>
        <begin position="93"/>
        <end position="104"/>
    </location>
</feature>
<evidence type="ECO:0000313" key="3">
    <source>
        <dbReference type="Proteomes" id="UP000664169"/>
    </source>
</evidence>
<evidence type="ECO:0000256" key="1">
    <source>
        <dbReference type="SAM" id="MobiDB-lite"/>
    </source>
</evidence>
<feature type="region of interest" description="Disordered" evidence="1">
    <location>
        <begin position="1"/>
        <end position="158"/>
    </location>
</feature>
<gene>
    <name evidence="2" type="ORF">GOMPHAMPRED_000817</name>
</gene>
<feature type="compositionally biased region" description="Polar residues" evidence="1">
    <location>
        <begin position="508"/>
        <end position="519"/>
    </location>
</feature>
<feature type="compositionally biased region" description="Acidic residues" evidence="1">
    <location>
        <begin position="441"/>
        <end position="451"/>
    </location>
</feature>
<dbReference type="Proteomes" id="UP000664169">
    <property type="component" value="Unassembled WGS sequence"/>
</dbReference>
<organism evidence="2 3">
    <name type="scientific">Gomphillus americanus</name>
    <dbReference type="NCBI Taxonomy" id="1940652"/>
    <lineage>
        <taxon>Eukaryota</taxon>
        <taxon>Fungi</taxon>
        <taxon>Dikarya</taxon>
        <taxon>Ascomycota</taxon>
        <taxon>Pezizomycotina</taxon>
        <taxon>Lecanoromycetes</taxon>
        <taxon>OSLEUM clade</taxon>
        <taxon>Ostropomycetidae</taxon>
        <taxon>Ostropales</taxon>
        <taxon>Graphidaceae</taxon>
        <taxon>Gomphilloideae</taxon>
        <taxon>Gomphillus</taxon>
    </lineage>
</organism>
<proteinExistence type="predicted"/>
<reference evidence="2" key="1">
    <citation type="submission" date="2021-03" db="EMBL/GenBank/DDBJ databases">
        <authorList>
            <person name="Tagirdzhanova G."/>
        </authorList>
    </citation>
    <scope>NUCLEOTIDE SEQUENCE</scope>
</reference>
<feature type="compositionally biased region" description="Low complexity" evidence="1">
    <location>
        <begin position="121"/>
        <end position="132"/>
    </location>
</feature>
<evidence type="ECO:0000313" key="2">
    <source>
        <dbReference type="EMBL" id="CAF9915652.1"/>
    </source>
</evidence>
<feature type="region of interest" description="Disordered" evidence="1">
    <location>
        <begin position="480"/>
        <end position="522"/>
    </location>
</feature>
<feature type="compositionally biased region" description="Basic and acidic residues" evidence="1">
    <location>
        <begin position="65"/>
        <end position="84"/>
    </location>
</feature>